<evidence type="ECO:0000256" key="4">
    <source>
        <dbReference type="ARBA" id="ARBA00022827"/>
    </source>
</evidence>
<evidence type="ECO:0000256" key="3">
    <source>
        <dbReference type="ARBA" id="ARBA00022630"/>
    </source>
</evidence>
<dbReference type="AlphaFoldDB" id="A0A8C3P3W1"/>
<protein>
    <recommendedName>
        <fullName evidence="9">Proline dehydrogenase</fullName>
        <ecNumber evidence="9">1.5.5.2</ecNumber>
    </recommendedName>
</protein>
<evidence type="ECO:0000256" key="7">
    <source>
        <dbReference type="ARBA" id="ARBA00048242"/>
    </source>
</evidence>
<sequence length="491" mass="53620">MRCPLAPTVGTPASPPHRHPCAAPGQPHDRGAGPCWVSASLFPPPPGTHQGHPRAAPGQPHDRGAGPCWVSAPWPARHLCTVPGRTIAVIPAGVVCPTAGPPEPATHAPPHRVILLSVSRRLLGHRLWGSLLRASFYGQFVAGQTPPEVGVTVQRLRALGLRPLLAVPIEEDVGQDKEGEGWYEGNRGAVLGCVGLSAQGGPQPMMQLKVTALMSARLCVSTGRRGGELLTPPFGRERCRGPGTLLSPAENRHLQASLLRLDGVTQVRAGVRVLVDAEYTYVNPALTLVTLALMGRWNRAQPWVWNTYQCYLQDCLVRLGADAALAERRGFCFGVKLVRGAYLEQERRLARERGYPDPLHPTWEATNHSYQHCLDLLLELVARDGQQCQLIVASHNETSVSHAIRRMEELGIAKDGGAVCFGQLLGMCDHVSLALGQAGYAIYKSIPYGAVEDVLPYLVRRAQENQSVLQGIRKERDLLRRELWRRLLHRP</sequence>
<dbReference type="GO" id="GO:0071949">
    <property type="term" value="F:FAD binding"/>
    <property type="evidence" value="ECO:0007669"/>
    <property type="project" value="TreeGrafter"/>
</dbReference>
<evidence type="ECO:0000256" key="2">
    <source>
        <dbReference type="ARBA" id="ARBA00005869"/>
    </source>
</evidence>
<dbReference type="PANTHER" id="PTHR13914">
    <property type="entry name" value="PROLINE OXIDASE"/>
    <property type="match status" value="1"/>
</dbReference>
<feature type="domain" description="Proline dehydrogenase" evidence="11">
    <location>
        <begin position="268"/>
        <end position="471"/>
    </location>
</feature>
<comment type="similarity">
    <text evidence="2 9">Belongs to the proline oxidase family.</text>
</comment>
<keyword evidence="3 9" id="KW-0285">Flavoprotein</keyword>
<keyword evidence="6 9" id="KW-0642">Proline metabolism</keyword>
<reference evidence="12" key="2">
    <citation type="submission" date="2025-09" db="UniProtKB">
        <authorList>
            <consortium name="Ensembl"/>
        </authorList>
    </citation>
    <scope>IDENTIFICATION</scope>
</reference>
<evidence type="ECO:0000256" key="5">
    <source>
        <dbReference type="ARBA" id="ARBA00023002"/>
    </source>
</evidence>
<dbReference type="InterPro" id="IPR002872">
    <property type="entry name" value="Proline_DH_dom"/>
</dbReference>
<reference evidence="12" key="1">
    <citation type="submission" date="2025-08" db="UniProtKB">
        <authorList>
            <consortium name="Ensembl"/>
        </authorList>
    </citation>
    <scope>IDENTIFICATION</scope>
</reference>
<dbReference type="EC" id="1.5.5.2" evidence="9"/>
<keyword evidence="5 9" id="KW-0560">Oxidoreductase</keyword>
<comment type="function">
    <text evidence="9">Converts proline to delta-1-pyrroline-5-carboxylate.</text>
</comment>
<dbReference type="Proteomes" id="UP000694380">
    <property type="component" value="Unplaced"/>
</dbReference>
<organism evidence="12 13">
    <name type="scientific">Chrysemys picta bellii</name>
    <name type="common">Western painted turtle</name>
    <name type="synonym">Emys bellii</name>
    <dbReference type="NCBI Taxonomy" id="8478"/>
    <lineage>
        <taxon>Eukaryota</taxon>
        <taxon>Metazoa</taxon>
        <taxon>Chordata</taxon>
        <taxon>Craniata</taxon>
        <taxon>Vertebrata</taxon>
        <taxon>Euteleostomi</taxon>
        <taxon>Archelosauria</taxon>
        <taxon>Testudinata</taxon>
        <taxon>Testudines</taxon>
        <taxon>Cryptodira</taxon>
        <taxon>Durocryptodira</taxon>
        <taxon>Testudinoidea</taxon>
        <taxon>Emydidae</taxon>
        <taxon>Chrysemys</taxon>
    </lineage>
</organism>
<dbReference type="InterPro" id="IPR015659">
    <property type="entry name" value="Proline_oxidase"/>
</dbReference>
<dbReference type="SUPFAM" id="SSF51730">
    <property type="entry name" value="FAD-linked oxidoreductase"/>
    <property type="match status" value="1"/>
</dbReference>
<feature type="region of interest" description="Disordered" evidence="10">
    <location>
        <begin position="1"/>
        <end position="64"/>
    </location>
</feature>
<dbReference type="GO" id="GO:0005739">
    <property type="term" value="C:mitochondrion"/>
    <property type="evidence" value="ECO:0007669"/>
    <property type="project" value="TreeGrafter"/>
</dbReference>
<evidence type="ECO:0000256" key="6">
    <source>
        <dbReference type="ARBA" id="ARBA00023062"/>
    </source>
</evidence>
<keyword evidence="13" id="KW-1185">Reference proteome</keyword>
<dbReference type="GO" id="GO:0004657">
    <property type="term" value="F:proline dehydrogenase activity"/>
    <property type="evidence" value="ECO:0007669"/>
    <property type="project" value="UniProtKB-EC"/>
</dbReference>
<evidence type="ECO:0000256" key="8">
    <source>
        <dbReference type="ARBA" id="ARBA00048779"/>
    </source>
</evidence>
<dbReference type="Pfam" id="PF01619">
    <property type="entry name" value="Pro_dh"/>
    <property type="match status" value="1"/>
</dbReference>
<dbReference type="GeneTree" id="ENSGT00390000006265"/>
<name>A0A8C3P3W1_CHRPI</name>
<comment type="catalytic activity">
    <reaction evidence="7">
        <text>trans-4-hydroxy-L-proline + a quinone = (3R,5S)-1-pyrroline-3-hydroxy-5-carboxylate + a quinol + H(+)</text>
        <dbReference type="Rhea" id="RHEA:52512"/>
        <dbReference type="ChEBI" id="CHEBI:15378"/>
        <dbReference type="ChEBI" id="CHEBI:24646"/>
        <dbReference type="ChEBI" id="CHEBI:58375"/>
        <dbReference type="ChEBI" id="CHEBI:62612"/>
        <dbReference type="ChEBI" id="CHEBI:132124"/>
        <dbReference type="EC" id="1.5.5.3"/>
    </reaction>
</comment>
<evidence type="ECO:0000259" key="11">
    <source>
        <dbReference type="Pfam" id="PF01619"/>
    </source>
</evidence>
<comment type="catalytic activity">
    <reaction evidence="8 9">
        <text>L-proline + a quinone = (S)-1-pyrroline-5-carboxylate + a quinol + H(+)</text>
        <dbReference type="Rhea" id="RHEA:23784"/>
        <dbReference type="ChEBI" id="CHEBI:15378"/>
        <dbReference type="ChEBI" id="CHEBI:17388"/>
        <dbReference type="ChEBI" id="CHEBI:24646"/>
        <dbReference type="ChEBI" id="CHEBI:60039"/>
        <dbReference type="ChEBI" id="CHEBI:132124"/>
        <dbReference type="EC" id="1.5.5.2"/>
    </reaction>
</comment>
<dbReference type="Gene3D" id="3.20.20.220">
    <property type="match status" value="1"/>
</dbReference>
<evidence type="ECO:0000256" key="1">
    <source>
        <dbReference type="ARBA" id="ARBA00001974"/>
    </source>
</evidence>
<proteinExistence type="inferred from homology"/>
<evidence type="ECO:0000256" key="10">
    <source>
        <dbReference type="SAM" id="MobiDB-lite"/>
    </source>
</evidence>
<dbReference type="InterPro" id="IPR029041">
    <property type="entry name" value="FAD-linked_oxidoreductase-like"/>
</dbReference>
<evidence type="ECO:0000313" key="12">
    <source>
        <dbReference type="Ensembl" id="ENSCPBP00000016855.1"/>
    </source>
</evidence>
<dbReference type="GO" id="GO:0010133">
    <property type="term" value="P:L-proline catabolic process to L-glutamate"/>
    <property type="evidence" value="ECO:0007669"/>
    <property type="project" value="TreeGrafter"/>
</dbReference>
<accession>A0A8C3P3W1</accession>
<dbReference type="Ensembl" id="ENSCPBT00000019926.1">
    <property type="protein sequence ID" value="ENSCPBP00000016855.1"/>
    <property type="gene ID" value="ENSCPBG00000012394.1"/>
</dbReference>
<dbReference type="PANTHER" id="PTHR13914:SF29">
    <property type="entry name" value="HYDROXYPROLINE DEHYDROGENASE"/>
    <property type="match status" value="1"/>
</dbReference>
<dbReference type="OMA" id="WMQDAAD"/>
<comment type="cofactor">
    <cofactor evidence="1 9">
        <name>FAD</name>
        <dbReference type="ChEBI" id="CHEBI:57692"/>
    </cofactor>
</comment>
<keyword evidence="4 9" id="KW-0274">FAD</keyword>
<evidence type="ECO:0000313" key="13">
    <source>
        <dbReference type="Proteomes" id="UP000694380"/>
    </source>
</evidence>
<evidence type="ECO:0000256" key="9">
    <source>
        <dbReference type="RuleBase" id="RU364054"/>
    </source>
</evidence>